<dbReference type="Gene3D" id="3.10.20.30">
    <property type="match status" value="1"/>
</dbReference>
<dbReference type="InterPro" id="IPR012675">
    <property type="entry name" value="Beta-grasp_dom_sf"/>
</dbReference>
<evidence type="ECO:0000313" key="12">
    <source>
        <dbReference type="Proteomes" id="UP001551658"/>
    </source>
</evidence>
<dbReference type="PROSITE" id="PS00197">
    <property type="entry name" value="2FE2S_FER_1"/>
    <property type="match status" value="1"/>
</dbReference>
<keyword evidence="2" id="KW-0285">Flavoprotein</keyword>
<comment type="cofactor">
    <cofactor evidence="1">
        <name>FAD</name>
        <dbReference type="ChEBI" id="CHEBI:57692"/>
    </cofactor>
</comment>
<evidence type="ECO:0000256" key="5">
    <source>
        <dbReference type="ARBA" id="ARBA00023002"/>
    </source>
</evidence>
<dbReference type="CDD" id="cd06185">
    <property type="entry name" value="PDR_like"/>
    <property type="match status" value="1"/>
</dbReference>
<keyword evidence="6" id="KW-0408">Iron</keyword>
<dbReference type="InterPro" id="IPR017938">
    <property type="entry name" value="Riboflavin_synthase-like_b-brl"/>
</dbReference>
<evidence type="ECO:0000259" key="9">
    <source>
        <dbReference type="PROSITE" id="PS51085"/>
    </source>
</evidence>
<protein>
    <submittedName>
        <fullName evidence="11">PDR/VanB family oxidoreductase</fullName>
        <ecNumber evidence="11">1.-.-.-</ecNumber>
    </submittedName>
</protein>
<evidence type="ECO:0000256" key="6">
    <source>
        <dbReference type="ARBA" id="ARBA00023004"/>
    </source>
</evidence>
<keyword evidence="12" id="KW-1185">Reference proteome</keyword>
<dbReference type="PRINTS" id="PR00409">
    <property type="entry name" value="PHDIOXRDTASE"/>
</dbReference>
<evidence type="ECO:0000256" key="4">
    <source>
        <dbReference type="ARBA" id="ARBA00022723"/>
    </source>
</evidence>
<name>A0ABV3F5M3_9NOCA</name>
<dbReference type="PROSITE" id="PS51085">
    <property type="entry name" value="2FE2S_FER_2"/>
    <property type="match status" value="1"/>
</dbReference>
<gene>
    <name evidence="11" type="ORF">AB0H72_09885</name>
</gene>
<dbReference type="GO" id="GO:0016491">
    <property type="term" value="F:oxidoreductase activity"/>
    <property type="evidence" value="ECO:0007669"/>
    <property type="project" value="UniProtKB-KW"/>
</dbReference>
<dbReference type="InterPro" id="IPR039261">
    <property type="entry name" value="FNR_nucleotide-bd"/>
</dbReference>
<dbReference type="InterPro" id="IPR006058">
    <property type="entry name" value="2Fe2S_fd_BS"/>
</dbReference>
<dbReference type="InterPro" id="IPR001041">
    <property type="entry name" value="2Fe-2S_ferredoxin-type"/>
</dbReference>
<dbReference type="PANTHER" id="PTHR47354">
    <property type="entry name" value="NADH OXIDOREDUCTASE HCR"/>
    <property type="match status" value="1"/>
</dbReference>
<dbReference type="Gene3D" id="3.40.50.80">
    <property type="entry name" value="Nucleotide-binding domain of ferredoxin-NADP reductase (FNR) module"/>
    <property type="match status" value="1"/>
</dbReference>
<dbReference type="EC" id="1.-.-.-" evidence="11"/>
<dbReference type="EMBL" id="JBFAIH010000004">
    <property type="protein sequence ID" value="MEV0362999.1"/>
    <property type="molecule type" value="Genomic_DNA"/>
</dbReference>
<dbReference type="SUPFAM" id="SSF54292">
    <property type="entry name" value="2Fe-2S ferredoxin-like"/>
    <property type="match status" value="1"/>
</dbReference>
<dbReference type="InterPro" id="IPR050415">
    <property type="entry name" value="MRET"/>
</dbReference>
<feature type="domain" description="2Fe-2S ferredoxin-type" evidence="9">
    <location>
        <begin position="277"/>
        <end position="359"/>
    </location>
</feature>
<evidence type="ECO:0000256" key="3">
    <source>
        <dbReference type="ARBA" id="ARBA00022714"/>
    </source>
</evidence>
<dbReference type="Pfam" id="PF00111">
    <property type="entry name" value="Fer2"/>
    <property type="match status" value="1"/>
</dbReference>
<proteinExistence type="predicted"/>
<keyword evidence="5 11" id="KW-0560">Oxidoreductase</keyword>
<reference evidence="11 12" key="1">
    <citation type="submission" date="2024-06" db="EMBL/GenBank/DDBJ databases">
        <title>The Natural Products Discovery Center: Release of the First 8490 Sequenced Strains for Exploring Actinobacteria Biosynthetic Diversity.</title>
        <authorList>
            <person name="Kalkreuter E."/>
            <person name="Kautsar S.A."/>
            <person name="Yang D."/>
            <person name="Bader C.D."/>
            <person name="Teijaro C.N."/>
            <person name="Fluegel L."/>
            <person name="Davis C.M."/>
            <person name="Simpson J.R."/>
            <person name="Lauterbach L."/>
            <person name="Steele A.D."/>
            <person name="Gui C."/>
            <person name="Meng S."/>
            <person name="Li G."/>
            <person name="Viehrig K."/>
            <person name="Ye F."/>
            <person name="Su P."/>
            <person name="Kiefer A.F."/>
            <person name="Nichols A."/>
            <person name="Cepeda A.J."/>
            <person name="Yan W."/>
            <person name="Fan B."/>
            <person name="Jiang Y."/>
            <person name="Adhikari A."/>
            <person name="Zheng C.-J."/>
            <person name="Schuster L."/>
            <person name="Cowan T.M."/>
            <person name="Smanski M.J."/>
            <person name="Chevrette M.G."/>
            <person name="De Carvalho L.P.S."/>
            <person name="Shen B."/>
        </authorList>
    </citation>
    <scope>NUCLEOTIDE SEQUENCE [LARGE SCALE GENOMIC DNA]</scope>
    <source>
        <strain evidence="11 12">NPDC050671</strain>
    </source>
</reference>
<sequence>MSPHSRTPLPSSLKRPGKPDRMMSAYRLVTRGYTAIITRTAIPAPERVDRDTTLIVTETRLVAENVLSLRLEAADGATLPHWHPGAHLDIVLPSGTVRQYSLCGDPADRSNYRIAVRRIPDGGGSVEIHDRLPVGTRVTAHGPRNAFPFAYPHLARADISGVVFIAAGIGITAILPMVHAAAAAGVDWHLTYLGRGEHTMAFLDEIGRLDPGRVRIHTGPRLPIEDLLAHVGPRTSVYFCGPPALLHDVRTAVDQRDTAGFHFERFAPPPVDGGRAFELHLRRSAYTIRVAPNRSALAAIRDRKPDVAYSCQQGFCGTCRVRVLAGEVERRSRSAFLDEPDTMLLCTDRAESDHLTLEL</sequence>
<keyword evidence="4" id="KW-0479">Metal-binding</keyword>
<dbReference type="Proteomes" id="UP001551658">
    <property type="component" value="Unassembled WGS sequence"/>
</dbReference>
<evidence type="ECO:0000256" key="1">
    <source>
        <dbReference type="ARBA" id="ARBA00001974"/>
    </source>
</evidence>
<evidence type="ECO:0000256" key="2">
    <source>
        <dbReference type="ARBA" id="ARBA00022630"/>
    </source>
</evidence>
<evidence type="ECO:0000256" key="7">
    <source>
        <dbReference type="ARBA" id="ARBA00023014"/>
    </source>
</evidence>
<evidence type="ECO:0000256" key="8">
    <source>
        <dbReference type="SAM" id="MobiDB-lite"/>
    </source>
</evidence>
<dbReference type="CDD" id="cd00207">
    <property type="entry name" value="fer2"/>
    <property type="match status" value="1"/>
</dbReference>
<dbReference type="InterPro" id="IPR008333">
    <property type="entry name" value="Cbr1-like_FAD-bd_dom"/>
</dbReference>
<dbReference type="InterPro" id="IPR036010">
    <property type="entry name" value="2Fe-2S_ferredoxin-like_sf"/>
</dbReference>
<dbReference type="Gene3D" id="2.40.30.10">
    <property type="entry name" value="Translation factors"/>
    <property type="match status" value="1"/>
</dbReference>
<dbReference type="RefSeq" id="WP_357976428.1">
    <property type="nucleotide sequence ID" value="NZ_JBFAIH010000004.1"/>
</dbReference>
<feature type="domain" description="FAD-binding FR-type" evidence="10">
    <location>
        <begin position="49"/>
        <end position="150"/>
    </location>
</feature>
<dbReference type="SUPFAM" id="SSF52343">
    <property type="entry name" value="Ferredoxin reductase-like, C-terminal NADP-linked domain"/>
    <property type="match status" value="1"/>
</dbReference>
<evidence type="ECO:0000313" key="11">
    <source>
        <dbReference type="EMBL" id="MEV0362999.1"/>
    </source>
</evidence>
<dbReference type="SUPFAM" id="SSF63380">
    <property type="entry name" value="Riboflavin synthase domain-like"/>
    <property type="match status" value="1"/>
</dbReference>
<evidence type="ECO:0000259" key="10">
    <source>
        <dbReference type="PROSITE" id="PS51384"/>
    </source>
</evidence>
<feature type="compositionally biased region" description="Polar residues" evidence="8">
    <location>
        <begin position="1"/>
        <end position="10"/>
    </location>
</feature>
<dbReference type="Pfam" id="PF00970">
    <property type="entry name" value="FAD_binding_6"/>
    <property type="match status" value="1"/>
</dbReference>
<dbReference type="PANTHER" id="PTHR47354:SF1">
    <property type="entry name" value="CARNITINE MONOOXYGENASE REDUCTASE SUBUNIT"/>
    <property type="match status" value="1"/>
</dbReference>
<dbReference type="PROSITE" id="PS51384">
    <property type="entry name" value="FAD_FR"/>
    <property type="match status" value="1"/>
</dbReference>
<organism evidence="11 12">
    <name type="scientific">Nocardia fusca</name>
    <dbReference type="NCBI Taxonomy" id="941183"/>
    <lineage>
        <taxon>Bacteria</taxon>
        <taxon>Bacillati</taxon>
        <taxon>Actinomycetota</taxon>
        <taxon>Actinomycetes</taxon>
        <taxon>Mycobacteriales</taxon>
        <taxon>Nocardiaceae</taxon>
        <taxon>Nocardia</taxon>
    </lineage>
</organism>
<feature type="region of interest" description="Disordered" evidence="8">
    <location>
        <begin position="1"/>
        <end position="20"/>
    </location>
</feature>
<comment type="caution">
    <text evidence="11">The sequence shown here is derived from an EMBL/GenBank/DDBJ whole genome shotgun (WGS) entry which is preliminary data.</text>
</comment>
<keyword evidence="7" id="KW-0411">Iron-sulfur</keyword>
<dbReference type="InterPro" id="IPR017927">
    <property type="entry name" value="FAD-bd_FR_type"/>
</dbReference>
<keyword evidence="3" id="KW-0001">2Fe-2S</keyword>
<accession>A0ABV3F5M3</accession>